<evidence type="ECO:0000256" key="2">
    <source>
        <dbReference type="SAM" id="Phobius"/>
    </source>
</evidence>
<organism evidence="4">
    <name type="scientific">Gracilinema caldarium</name>
    <dbReference type="NCBI Taxonomy" id="215591"/>
    <lineage>
        <taxon>Bacteria</taxon>
        <taxon>Pseudomonadati</taxon>
        <taxon>Spirochaetota</taxon>
        <taxon>Spirochaetia</taxon>
        <taxon>Spirochaetales</taxon>
        <taxon>Breznakiellaceae</taxon>
        <taxon>Gracilinema</taxon>
    </lineage>
</organism>
<dbReference type="AlphaFoldDB" id="A0A7C3EBW1"/>
<gene>
    <name evidence="4" type="ORF">ENS59_02525</name>
</gene>
<keyword evidence="2" id="KW-0812">Transmembrane</keyword>
<feature type="domain" description="Uncharacterized protein TP-0789" evidence="3">
    <location>
        <begin position="108"/>
        <end position="283"/>
    </location>
</feature>
<evidence type="ECO:0000256" key="1">
    <source>
        <dbReference type="ARBA" id="ARBA00022729"/>
    </source>
</evidence>
<dbReference type="InterPro" id="IPR029046">
    <property type="entry name" value="LolA/LolB/LppX"/>
</dbReference>
<dbReference type="CDD" id="cd16329">
    <property type="entry name" value="LolA_like"/>
    <property type="match status" value="1"/>
</dbReference>
<feature type="transmembrane region" description="Helical" evidence="2">
    <location>
        <begin position="35"/>
        <end position="55"/>
    </location>
</feature>
<proteinExistence type="predicted"/>
<keyword evidence="2" id="KW-0472">Membrane</keyword>
<dbReference type="Gene3D" id="2.50.20.10">
    <property type="entry name" value="Lipoprotein localisation LolA/LolB/LppX"/>
    <property type="match status" value="1"/>
</dbReference>
<keyword evidence="1" id="KW-0732">Signal</keyword>
<dbReference type="EMBL" id="DSVL01000075">
    <property type="protein sequence ID" value="HFH28374.1"/>
    <property type="molecule type" value="Genomic_DNA"/>
</dbReference>
<evidence type="ECO:0000313" key="4">
    <source>
        <dbReference type="EMBL" id="HFH28374.1"/>
    </source>
</evidence>
<dbReference type="SUPFAM" id="SSF89392">
    <property type="entry name" value="Prokaryotic lipoproteins and lipoprotein localization factors"/>
    <property type="match status" value="1"/>
</dbReference>
<name>A0A7C3EBW1_9SPIR</name>
<evidence type="ECO:0000259" key="3">
    <source>
        <dbReference type="Pfam" id="PF17131"/>
    </source>
</evidence>
<keyword evidence="4" id="KW-0449">Lipoprotein</keyword>
<protein>
    <submittedName>
        <fullName evidence="4">Outer membrane lipoprotein-sorting protein</fullName>
    </submittedName>
</protein>
<comment type="caution">
    <text evidence="4">The sequence shown here is derived from an EMBL/GenBank/DDBJ whole genome shotgun (WGS) entry which is preliminary data.</text>
</comment>
<accession>A0A7C3EBW1</accession>
<keyword evidence="2" id="KW-1133">Transmembrane helix</keyword>
<reference evidence="4" key="1">
    <citation type="journal article" date="2020" name="mSystems">
        <title>Genome- and Community-Level Interaction Insights into Carbon Utilization and Element Cycling Functions of Hydrothermarchaeota in Hydrothermal Sediment.</title>
        <authorList>
            <person name="Zhou Z."/>
            <person name="Liu Y."/>
            <person name="Xu W."/>
            <person name="Pan J."/>
            <person name="Luo Z.H."/>
            <person name="Li M."/>
        </authorList>
    </citation>
    <scope>NUCLEOTIDE SEQUENCE [LARGE SCALE GENOMIC DNA]</scope>
    <source>
        <strain evidence="4">SpSt-503</strain>
    </source>
</reference>
<dbReference type="Pfam" id="PF17131">
    <property type="entry name" value="LolA_like"/>
    <property type="match status" value="1"/>
</dbReference>
<dbReference type="InterPro" id="IPR033399">
    <property type="entry name" value="TP_0789-like"/>
</dbReference>
<sequence length="285" mass="32136">MNTIFIQPIRQQYRLPQRAKIAATTARPPVKGSTISLLLGIFMLTFTVPISIVSAQTQPDVQAILAKLDAMNDFSGLDFTGVYTIVSEKPGEKAALTQIRLFRRDSQDLFTLLIQQPEASKGQGYLKEGDNIWFYDPSSRKFTRSSLKENLNDSEARNSDFSRRSILDDYDVTGTEEGTLGKFPVWIITLKAKTDKVSYDISKLFVRKDGNLLLKQEDYSVSGKKMRTTLYPKYADLGNSKMFPSQMLIVDELNPGEKSQITMTELSTSKLPDKVFTKAFLEQVN</sequence>